<evidence type="ECO:0000256" key="2">
    <source>
        <dbReference type="SAM" id="MobiDB-lite"/>
    </source>
</evidence>
<accession>A0A814F101</accession>
<dbReference type="PANTHER" id="PTHR24160:SF1">
    <property type="entry name" value="ANKYRIN REPEAT DOMAIN-CONTAINING PROTEIN 53"/>
    <property type="match status" value="1"/>
</dbReference>
<reference evidence="3" key="1">
    <citation type="submission" date="2021-02" db="EMBL/GenBank/DDBJ databases">
        <authorList>
            <person name="Nowell W R."/>
        </authorList>
    </citation>
    <scope>NUCLEOTIDE SEQUENCE</scope>
</reference>
<protein>
    <recommendedName>
        <fullName evidence="6">Ankyrin repeat domain-containing protein 53</fullName>
    </recommendedName>
</protein>
<dbReference type="PANTHER" id="PTHR24160">
    <property type="entry name" value="ANKYRIN REPEAT DOMAIN-CONTAINING PROTEIN 53"/>
    <property type="match status" value="1"/>
</dbReference>
<dbReference type="GO" id="GO:0031116">
    <property type="term" value="P:positive regulation of microtubule polymerization"/>
    <property type="evidence" value="ECO:0007669"/>
    <property type="project" value="TreeGrafter"/>
</dbReference>
<keyword evidence="1" id="KW-0040">ANK repeat</keyword>
<dbReference type="InterPro" id="IPR002110">
    <property type="entry name" value="Ankyrin_rpt"/>
</dbReference>
<dbReference type="PROSITE" id="PS50297">
    <property type="entry name" value="ANK_REP_REGION"/>
    <property type="match status" value="1"/>
</dbReference>
<evidence type="ECO:0000313" key="3">
    <source>
        <dbReference type="EMBL" id="CAF0975189.1"/>
    </source>
</evidence>
<evidence type="ECO:0000256" key="1">
    <source>
        <dbReference type="PROSITE-ProRule" id="PRU00023"/>
    </source>
</evidence>
<dbReference type="GO" id="GO:0060236">
    <property type="term" value="P:regulation of mitotic spindle organization"/>
    <property type="evidence" value="ECO:0007669"/>
    <property type="project" value="TreeGrafter"/>
</dbReference>
<dbReference type="GO" id="GO:0007080">
    <property type="term" value="P:mitotic metaphase chromosome alignment"/>
    <property type="evidence" value="ECO:0007669"/>
    <property type="project" value="TreeGrafter"/>
</dbReference>
<dbReference type="PROSITE" id="PS50088">
    <property type="entry name" value="ANK_REPEAT"/>
    <property type="match status" value="1"/>
</dbReference>
<name>A0A814F101_9BILA</name>
<organism evidence="3 5">
    <name type="scientific">Didymodactylos carnosus</name>
    <dbReference type="NCBI Taxonomy" id="1234261"/>
    <lineage>
        <taxon>Eukaryota</taxon>
        <taxon>Metazoa</taxon>
        <taxon>Spiralia</taxon>
        <taxon>Gnathifera</taxon>
        <taxon>Rotifera</taxon>
        <taxon>Eurotatoria</taxon>
        <taxon>Bdelloidea</taxon>
        <taxon>Philodinida</taxon>
        <taxon>Philodinidae</taxon>
        <taxon>Didymodactylos</taxon>
    </lineage>
</organism>
<dbReference type="Proteomes" id="UP000681722">
    <property type="component" value="Unassembled WGS sequence"/>
</dbReference>
<dbReference type="Gene3D" id="1.25.40.20">
    <property type="entry name" value="Ankyrin repeat-containing domain"/>
    <property type="match status" value="1"/>
</dbReference>
<keyword evidence="5" id="KW-1185">Reference proteome</keyword>
<feature type="compositionally biased region" description="Basic and acidic residues" evidence="2">
    <location>
        <begin position="287"/>
        <end position="297"/>
    </location>
</feature>
<evidence type="ECO:0008006" key="6">
    <source>
        <dbReference type="Google" id="ProtNLM"/>
    </source>
</evidence>
<sequence length="530" mass="60686">MLSDETISNLKLCRNTRQEPPSVSLAVSQNQLQLPTLQRKKIDRVPSSRSSKSVIDAKKRSVSDACMAAAIGDLNWLKQSLKDSYTEHTYGKEVERLGLAPIHLAALHGRLNCLAYLVETIHIDVNMPSTTGWRPIHLCINKETDKRAYQCLDYLIKHGALLNITNDDNLTPIHQAASDGHVQCLELLLQHDADVYAEDSRKQLPIDLAKLWGHKKCAKLLAAAMWHQNKHISAKHRLLAKRSKMQDILNEIKSEHALLFEEKGEEKFDQWLVNMGVTPPEKIKTETKQIESKEKPLTPEIQSGLKREHSHTKVSSSKTRETTSDTIDTETLLGEQESVHHSNIIQTKSALTNVIGTKRWDYSTHVKQNSYIPGLADTYPRDPYTMMPVEAEAIDVYRMLKGMTINDVRQFLSKTLSTRKSMPLKSKSRERQVVFASCHVDDLERKHLTLNDETKYSRFDESGCHMSDDPQSIFYQRLSQTLKQQVPKENRTNDDEEKFQLFDQYGPELVAFLRDRNGNFKQKFDKVFIT</sequence>
<feature type="region of interest" description="Disordered" evidence="2">
    <location>
        <begin position="287"/>
        <end position="326"/>
    </location>
</feature>
<proteinExistence type="predicted"/>
<dbReference type="EMBL" id="CAJOBC010002726">
    <property type="protein sequence ID" value="CAF3748027.1"/>
    <property type="molecule type" value="Genomic_DNA"/>
</dbReference>
<comment type="caution">
    <text evidence="3">The sequence shown here is derived from an EMBL/GenBank/DDBJ whole genome shotgun (WGS) entry which is preliminary data.</text>
</comment>
<dbReference type="InterPro" id="IPR036770">
    <property type="entry name" value="Ankyrin_rpt-contain_sf"/>
</dbReference>
<dbReference type="OrthoDB" id="10254927at2759"/>
<gene>
    <name evidence="3" type="ORF">GPM918_LOCUS12450</name>
    <name evidence="4" type="ORF">SRO942_LOCUS12450</name>
</gene>
<dbReference type="EMBL" id="CAJNOQ010002726">
    <property type="protein sequence ID" value="CAF0975189.1"/>
    <property type="molecule type" value="Genomic_DNA"/>
</dbReference>
<dbReference type="Pfam" id="PF12796">
    <property type="entry name" value="Ank_2"/>
    <property type="match status" value="1"/>
</dbReference>
<feature type="repeat" description="ANK" evidence="1">
    <location>
        <begin position="168"/>
        <end position="200"/>
    </location>
</feature>
<dbReference type="GO" id="GO:1902412">
    <property type="term" value="P:regulation of mitotic cytokinesis"/>
    <property type="evidence" value="ECO:0007669"/>
    <property type="project" value="InterPro"/>
</dbReference>
<dbReference type="AlphaFoldDB" id="A0A814F101"/>
<evidence type="ECO:0000313" key="4">
    <source>
        <dbReference type="EMBL" id="CAF3748027.1"/>
    </source>
</evidence>
<dbReference type="InterPro" id="IPR042335">
    <property type="entry name" value="ANKRD53"/>
</dbReference>
<evidence type="ECO:0000313" key="5">
    <source>
        <dbReference type="Proteomes" id="UP000663829"/>
    </source>
</evidence>
<dbReference type="GO" id="GO:0000922">
    <property type="term" value="C:spindle pole"/>
    <property type="evidence" value="ECO:0007669"/>
    <property type="project" value="TreeGrafter"/>
</dbReference>
<dbReference type="Proteomes" id="UP000663829">
    <property type="component" value="Unassembled WGS sequence"/>
</dbReference>
<dbReference type="SUPFAM" id="SSF48403">
    <property type="entry name" value="Ankyrin repeat"/>
    <property type="match status" value="1"/>
</dbReference>
<dbReference type="SMART" id="SM00248">
    <property type="entry name" value="ANK"/>
    <property type="match status" value="4"/>
</dbReference>